<proteinExistence type="predicted"/>
<gene>
    <name evidence="2" type="ORF">AAFF_G00012270</name>
</gene>
<name>A0AAD7S6L8_9TELE</name>
<evidence type="ECO:0000313" key="2">
    <source>
        <dbReference type="EMBL" id="KAJ8396904.1"/>
    </source>
</evidence>
<accession>A0AAD7S6L8</accession>
<protein>
    <submittedName>
        <fullName evidence="2">Uncharacterized protein</fullName>
    </submittedName>
</protein>
<reference evidence="2" key="1">
    <citation type="journal article" date="2023" name="Science">
        <title>Genome structures resolve the early diversification of teleost fishes.</title>
        <authorList>
            <person name="Parey E."/>
            <person name="Louis A."/>
            <person name="Montfort J."/>
            <person name="Bouchez O."/>
            <person name="Roques C."/>
            <person name="Iampietro C."/>
            <person name="Lluch J."/>
            <person name="Castinel A."/>
            <person name="Donnadieu C."/>
            <person name="Desvignes T."/>
            <person name="Floi Bucao C."/>
            <person name="Jouanno E."/>
            <person name="Wen M."/>
            <person name="Mejri S."/>
            <person name="Dirks R."/>
            <person name="Jansen H."/>
            <person name="Henkel C."/>
            <person name="Chen W.J."/>
            <person name="Zahm M."/>
            <person name="Cabau C."/>
            <person name="Klopp C."/>
            <person name="Thompson A.W."/>
            <person name="Robinson-Rechavi M."/>
            <person name="Braasch I."/>
            <person name="Lecointre G."/>
            <person name="Bobe J."/>
            <person name="Postlethwait J.H."/>
            <person name="Berthelot C."/>
            <person name="Roest Crollius H."/>
            <person name="Guiguen Y."/>
        </authorList>
    </citation>
    <scope>NUCLEOTIDE SEQUENCE</scope>
    <source>
        <strain evidence="2">NC1722</strain>
    </source>
</reference>
<dbReference type="Proteomes" id="UP001221898">
    <property type="component" value="Unassembled WGS sequence"/>
</dbReference>
<dbReference type="AlphaFoldDB" id="A0AAD7S6L8"/>
<evidence type="ECO:0000313" key="3">
    <source>
        <dbReference type="Proteomes" id="UP001221898"/>
    </source>
</evidence>
<sequence length="111" mass="12615">MTAVKRLDGDPRLLMLDMATKTGPSKDSVPRDWLTHILLSLFVAGHAAPERLRLPRCRRPAQVRLRPGAPGNRRADQSDYAAREKAQRSDHGPLKLWLFRGSSRPTISRHW</sequence>
<evidence type="ECO:0000256" key="1">
    <source>
        <dbReference type="SAM" id="MobiDB-lite"/>
    </source>
</evidence>
<feature type="region of interest" description="Disordered" evidence="1">
    <location>
        <begin position="59"/>
        <end position="89"/>
    </location>
</feature>
<keyword evidence="3" id="KW-1185">Reference proteome</keyword>
<comment type="caution">
    <text evidence="2">The sequence shown here is derived from an EMBL/GenBank/DDBJ whole genome shotgun (WGS) entry which is preliminary data.</text>
</comment>
<organism evidence="2 3">
    <name type="scientific">Aldrovandia affinis</name>
    <dbReference type="NCBI Taxonomy" id="143900"/>
    <lineage>
        <taxon>Eukaryota</taxon>
        <taxon>Metazoa</taxon>
        <taxon>Chordata</taxon>
        <taxon>Craniata</taxon>
        <taxon>Vertebrata</taxon>
        <taxon>Euteleostomi</taxon>
        <taxon>Actinopterygii</taxon>
        <taxon>Neopterygii</taxon>
        <taxon>Teleostei</taxon>
        <taxon>Notacanthiformes</taxon>
        <taxon>Halosauridae</taxon>
        <taxon>Aldrovandia</taxon>
    </lineage>
</organism>
<feature type="compositionally biased region" description="Basic and acidic residues" evidence="1">
    <location>
        <begin position="73"/>
        <end position="89"/>
    </location>
</feature>
<dbReference type="EMBL" id="JAINUG010000102">
    <property type="protein sequence ID" value="KAJ8396904.1"/>
    <property type="molecule type" value="Genomic_DNA"/>
</dbReference>